<evidence type="ECO:0000256" key="2">
    <source>
        <dbReference type="SAM" id="MobiDB-lite"/>
    </source>
</evidence>
<dbReference type="Proteomes" id="UP001054837">
    <property type="component" value="Unassembled WGS sequence"/>
</dbReference>
<dbReference type="Gene3D" id="2.10.25.10">
    <property type="entry name" value="Laminin"/>
    <property type="match status" value="1"/>
</dbReference>
<evidence type="ECO:0000256" key="1">
    <source>
        <dbReference type="PROSITE-ProRule" id="PRU00076"/>
    </source>
</evidence>
<dbReference type="SMART" id="SM00181">
    <property type="entry name" value="EGF"/>
    <property type="match status" value="4"/>
</dbReference>
<dbReference type="PROSITE" id="PS01186">
    <property type="entry name" value="EGF_2"/>
    <property type="match status" value="1"/>
</dbReference>
<protein>
    <recommendedName>
        <fullName evidence="4">EGF-like domain-containing protein</fullName>
    </recommendedName>
</protein>
<proteinExistence type="predicted"/>
<keyword evidence="6" id="KW-1185">Reference proteome</keyword>
<dbReference type="CDD" id="cd00054">
    <property type="entry name" value="EGF_CA"/>
    <property type="match status" value="1"/>
</dbReference>
<dbReference type="EMBL" id="BPLQ01009467">
    <property type="protein sequence ID" value="GIY44145.1"/>
    <property type="molecule type" value="Genomic_DNA"/>
</dbReference>
<organism evidence="5 6">
    <name type="scientific">Caerostris darwini</name>
    <dbReference type="NCBI Taxonomy" id="1538125"/>
    <lineage>
        <taxon>Eukaryota</taxon>
        <taxon>Metazoa</taxon>
        <taxon>Ecdysozoa</taxon>
        <taxon>Arthropoda</taxon>
        <taxon>Chelicerata</taxon>
        <taxon>Arachnida</taxon>
        <taxon>Araneae</taxon>
        <taxon>Araneomorphae</taxon>
        <taxon>Entelegynae</taxon>
        <taxon>Araneoidea</taxon>
        <taxon>Araneidae</taxon>
        <taxon>Caerostris</taxon>
    </lineage>
</organism>
<evidence type="ECO:0000313" key="5">
    <source>
        <dbReference type="EMBL" id="GIY44145.1"/>
    </source>
</evidence>
<feature type="domain" description="EGF-like" evidence="4">
    <location>
        <begin position="307"/>
        <end position="348"/>
    </location>
</feature>
<evidence type="ECO:0000259" key="4">
    <source>
        <dbReference type="PROSITE" id="PS50026"/>
    </source>
</evidence>
<evidence type="ECO:0000256" key="3">
    <source>
        <dbReference type="SAM" id="SignalP"/>
    </source>
</evidence>
<dbReference type="Gene3D" id="2.90.20.10">
    <property type="entry name" value="Plasmodium vivax P25 domain"/>
    <property type="match status" value="1"/>
</dbReference>
<dbReference type="SUPFAM" id="SSF57196">
    <property type="entry name" value="EGF/Laminin"/>
    <property type="match status" value="1"/>
</dbReference>
<feature type="domain" description="EGF-like" evidence="4">
    <location>
        <begin position="186"/>
        <end position="222"/>
    </location>
</feature>
<sequence>MFSKFFMIYACFVIVYLVTYTKADLNLQNGIDDPRHYEKDVSFADKYLDQNLKTEYPPTKTSPTTEKVKASTTKMDFSAHTSTYQLSKSTKYLNLKTSASSSSTYRSSSDSTNFFYSTSETSNSTNGMNATDQPTNFTDMTTNEPLNFTEGNNMTTNEASKFTDEVNSSTSHTTETITSTNPTTKKPGVCDNNPCENGGTCIESKEGVKCICTALYDGETCTESYWCNKGEGKDLCQGGSCVYDFMAKLGRCTCPKDQFYNYEKKKCEVVDQCPFISIKCTNQFEECKNGICQCKDNFIRNDKQKCVPNFCALNPCRENEVCQDLLTDPGNVKCYCKKGFYYDGNSCQRANLCSIPVS</sequence>
<dbReference type="PROSITE" id="PS00022">
    <property type="entry name" value="EGF_1"/>
    <property type="match status" value="1"/>
</dbReference>
<feature type="chain" id="PRO_5043808749" description="EGF-like domain-containing protein" evidence="3">
    <location>
        <begin position="24"/>
        <end position="358"/>
    </location>
</feature>
<feature type="disulfide bond" evidence="1">
    <location>
        <begin position="212"/>
        <end position="221"/>
    </location>
</feature>
<gene>
    <name evidence="5" type="primary">AVEN_70753_1</name>
    <name evidence="5" type="ORF">CDAR_487041</name>
</gene>
<feature type="region of interest" description="Disordered" evidence="2">
    <location>
        <begin position="119"/>
        <end position="141"/>
    </location>
</feature>
<comment type="caution">
    <text evidence="5">The sequence shown here is derived from an EMBL/GenBank/DDBJ whole genome shotgun (WGS) entry which is preliminary data.</text>
</comment>
<accession>A0AAV4TD08</accession>
<reference evidence="5 6" key="1">
    <citation type="submission" date="2021-06" db="EMBL/GenBank/DDBJ databases">
        <title>Caerostris darwini draft genome.</title>
        <authorList>
            <person name="Kono N."/>
            <person name="Arakawa K."/>
        </authorList>
    </citation>
    <scope>NUCLEOTIDE SEQUENCE [LARGE SCALE GENOMIC DNA]</scope>
</reference>
<evidence type="ECO:0000313" key="6">
    <source>
        <dbReference type="Proteomes" id="UP001054837"/>
    </source>
</evidence>
<feature type="compositionally biased region" description="Low complexity" evidence="2">
    <location>
        <begin position="168"/>
        <end position="183"/>
    </location>
</feature>
<name>A0AAV4TD08_9ARAC</name>
<dbReference type="Pfam" id="PF00008">
    <property type="entry name" value="EGF"/>
    <property type="match status" value="1"/>
</dbReference>
<dbReference type="PROSITE" id="PS50026">
    <property type="entry name" value="EGF_3"/>
    <property type="match status" value="2"/>
</dbReference>
<feature type="signal peptide" evidence="3">
    <location>
        <begin position="1"/>
        <end position="23"/>
    </location>
</feature>
<dbReference type="AlphaFoldDB" id="A0AAV4TD08"/>
<keyword evidence="3" id="KW-0732">Signal</keyword>
<comment type="caution">
    <text evidence="1">Lacks conserved residue(s) required for the propagation of feature annotation.</text>
</comment>
<keyword evidence="1" id="KW-1015">Disulfide bond</keyword>
<dbReference type="InterPro" id="IPR000742">
    <property type="entry name" value="EGF"/>
</dbReference>
<feature type="region of interest" description="Disordered" evidence="2">
    <location>
        <begin position="162"/>
        <end position="183"/>
    </location>
</feature>
<keyword evidence="1" id="KW-0245">EGF-like domain</keyword>